<keyword evidence="3" id="KW-0507">mRNA processing</keyword>
<keyword evidence="10" id="KW-0342">GTP-binding</keyword>
<dbReference type="Gene3D" id="3.20.100.10">
    <property type="entry name" value="mRNA triphosphatase Cet1-like"/>
    <property type="match status" value="1"/>
</dbReference>
<dbReference type="OrthoDB" id="10248867at2759"/>
<feature type="domain" description="MRNA cap 0 methyltransferase" evidence="14">
    <location>
        <begin position="664"/>
        <end position="1040"/>
    </location>
</feature>
<dbReference type="InterPro" id="IPR033469">
    <property type="entry name" value="CYTH-like_dom_sf"/>
</dbReference>
<evidence type="ECO:0000256" key="4">
    <source>
        <dbReference type="ARBA" id="ARBA00022679"/>
    </source>
</evidence>
<comment type="caution">
    <text evidence="15">The sequence shown here is derived from an EMBL/GenBank/DDBJ whole genome shotgun (WGS) entry which is preliminary data.</text>
</comment>
<keyword evidence="8" id="KW-0694">RNA-binding</keyword>
<comment type="pathway">
    <text evidence="1">mRNA processing; mRNA capping.</text>
</comment>
<keyword evidence="6" id="KW-0547">Nucleotide-binding</keyword>
<evidence type="ECO:0000313" key="15">
    <source>
        <dbReference type="EMBL" id="PNH12599.1"/>
    </source>
</evidence>
<keyword evidence="16" id="KW-1185">Reference proteome</keyword>
<dbReference type="SUPFAM" id="SSF53335">
    <property type="entry name" value="S-adenosyl-L-methionine-dependent methyltransferases"/>
    <property type="match status" value="1"/>
</dbReference>
<keyword evidence="4" id="KW-0808">Transferase</keyword>
<dbReference type="AlphaFoldDB" id="A0A2J8AJA9"/>
<dbReference type="InterPro" id="IPR001339">
    <property type="entry name" value="mRNA_cap_enzyme_adenylation"/>
</dbReference>
<dbReference type="SUPFAM" id="SSF56091">
    <property type="entry name" value="DNA ligase/mRNA capping enzyme, catalytic domain"/>
    <property type="match status" value="1"/>
</dbReference>
<evidence type="ECO:0000256" key="13">
    <source>
        <dbReference type="SAM" id="MobiDB-lite"/>
    </source>
</evidence>
<dbReference type="GO" id="GO:0005525">
    <property type="term" value="F:GTP binding"/>
    <property type="evidence" value="ECO:0007669"/>
    <property type="project" value="UniProtKB-KW"/>
</dbReference>
<evidence type="ECO:0000256" key="7">
    <source>
        <dbReference type="ARBA" id="ARBA00022801"/>
    </source>
</evidence>
<dbReference type="Pfam" id="PF01331">
    <property type="entry name" value="mRNA_cap_enzyme"/>
    <property type="match status" value="1"/>
</dbReference>
<dbReference type="UniPathway" id="UPA00922"/>
<dbReference type="InterPro" id="IPR039753">
    <property type="entry name" value="RG7MT1"/>
</dbReference>
<dbReference type="GO" id="GO:0140818">
    <property type="term" value="F:mRNA 5'-triphosphate monophosphatase activity"/>
    <property type="evidence" value="ECO:0007669"/>
    <property type="project" value="UniProtKB-EC"/>
</dbReference>
<proteinExistence type="predicted"/>
<dbReference type="InterPro" id="IPR004971">
    <property type="entry name" value="mRNA_G-N7_MeTrfase_dom"/>
</dbReference>
<name>A0A2J8AJA9_9CHLO</name>
<evidence type="ECO:0000256" key="10">
    <source>
        <dbReference type="ARBA" id="ARBA00023134"/>
    </source>
</evidence>
<dbReference type="Gene3D" id="2.40.50.140">
    <property type="entry name" value="Nucleic acid-binding proteins"/>
    <property type="match status" value="1"/>
</dbReference>
<keyword evidence="9" id="KW-0506">mRNA capping</keyword>
<organism evidence="15 16">
    <name type="scientific">Tetrabaena socialis</name>
    <dbReference type="NCBI Taxonomy" id="47790"/>
    <lineage>
        <taxon>Eukaryota</taxon>
        <taxon>Viridiplantae</taxon>
        <taxon>Chlorophyta</taxon>
        <taxon>core chlorophytes</taxon>
        <taxon>Chlorophyceae</taxon>
        <taxon>CS clade</taxon>
        <taxon>Chlamydomonadales</taxon>
        <taxon>Tetrabaenaceae</taxon>
        <taxon>Tetrabaena</taxon>
    </lineage>
</organism>
<sequence length="1040" mass="115962">MKIDQATLSRLMEIVTAATDTDEVEARYTSALPYEKFDTLVRYFRSHGKNFSEQDTIDVSIQLDGKSYRVTATGEADVAAVMAAVSNRTAIDPAHRSRLTCITKSMAESVTLSKFDMKVTRKHEVPVTMRSTLTQIAERFGSNTRVIRTKRRFTCGSEDGMCRFDLTAVNHMSMLSNTEHKTEIRYEAEVELLRHTGDAKPYAMSLLKAFSILLKIINGTDYVLSADERQAILTRYSALTKASGKFIGPKPVTLELRHLAEPSPGSDSVRGSYVLTDKADGERALAYIDAAGALFLIDDRMGVRATGVTSDLVETLFDCEVVKHKSAPNKLIVCFDVYFYKGKDVRRLPLALGIETDAEDRISYLTRAMAEGSFQKSKPTDDDIMAKEFRLVQYGGEDVFNQVRYMVRKKNAGNIPYETDGFIFTPSKLAVGAQDASSGPATTFGMWDKVFKWKPPEFNSIDFLLRFPEGGNIIIRRDASGEDVFYRPANLFVGTRASANPISLLDYVKFLYKGGGDVGKSGNKTEQYIPRLFEARNTNTLHMCLLPVSEGGLCRCDNGDVINDNSIVEMSYTCSRLEGHTPGCWRALRVRHDKNERYRLTGSISGTANDINTALSVWRSICFPITLEVLTGATKLDDADLKAAVDAASRGLYYMRDQPREQSPSIPMLTFHNHWVKRESLIARFKGHALSLMDMGCGRGGDINKWVDAAFVRVLGIDPVDDNLTSPDPVNPGACSRAMTTRTRVTHGNNLARFPKIVFLRMDASRVINAEYVTELQDADPETTSIARALWALDNSATMPVELRSLHGFAAQGFDLVSCMFAVHYFFDTMQRLRAFATNVSNQLRAGGHFFGTCLDGDRVTQALSGVATGMSVEGRKDGRLLWNIIKLYEDPANKVPPKVPPKGLKVKSEEIGEEAPKKRRNNKKMVGGDDVQINDVNVDEERIGRRIRVFVESIGQAMDEYLVDFTLLKEVMAEKGLHPMPPAEAAKLGFKASDGFFDDLYSAMSTSDTQNQNVQVAMQMSDAEKEYSFMHRWFVFTKR</sequence>
<reference evidence="15 16" key="1">
    <citation type="journal article" date="2017" name="Mol. Biol. Evol.">
        <title>The 4-celled Tetrabaena socialis nuclear genome reveals the essential components for genetic control of cell number at the origin of multicellularity in the volvocine lineage.</title>
        <authorList>
            <person name="Featherston J."/>
            <person name="Arakaki Y."/>
            <person name="Hanschen E.R."/>
            <person name="Ferris P.J."/>
            <person name="Michod R.E."/>
            <person name="Olson B.J.S.C."/>
            <person name="Nozaki H."/>
            <person name="Durand P.M."/>
        </authorList>
    </citation>
    <scope>NUCLEOTIDE SEQUENCE [LARGE SCALE GENOMIC DNA]</scope>
    <source>
        <strain evidence="15 16">NIES-571</strain>
    </source>
</reference>
<dbReference type="InterPro" id="IPR012340">
    <property type="entry name" value="NA-bd_OB-fold"/>
</dbReference>
<dbReference type="EMBL" id="PGGS01000007">
    <property type="protein sequence ID" value="PNH12599.1"/>
    <property type="molecule type" value="Genomic_DNA"/>
</dbReference>
<dbReference type="GO" id="GO:0004651">
    <property type="term" value="F:polynucleotide 5'-phosphatase activity"/>
    <property type="evidence" value="ECO:0007669"/>
    <property type="project" value="InterPro"/>
</dbReference>
<comment type="catalytic activity">
    <reaction evidence="12">
        <text>a 5'-end triphospho-ribonucleoside in mRNA + H2O = a 5'-end diphospho-ribonucleoside in mRNA + phosphate + H(+)</text>
        <dbReference type="Rhea" id="RHEA:67004"/>
        <dbReference type="Rhea" id="RHEA-COMP:17164"/>
        <dbReference type="Rhea" id="RHEA-COMP:17165"/>
        <dbReference type="ChEBI" id="CHEBI:15377"/>
        <dbReference type="ChEBI" id="CHEBI:15378"/>
        <dbReference type="ChEBI" id="CHEBI:43474"/>
        <dbReference type="ChEBI" id="CHEBI:167616"/>
        <dbReference type="ChEBI" id="CHEBI:167618"/>
        <dbReference type="EC" id="3.6.1.74"/>
    </reaction>
    <physiologicalReaction direction="left-to-right" evidence="12">
        <dbReference type="Rhea" id="RHEA:67005"/>
    </physiologicalReaction>
</comment>
<evidence type="ECO:0000256" key="6">
    <source>
        <dbReference type="ARBA" id="ARBA00022741"/>
    </source>
</evidence>
<evidence type="ECO:0000259" key="14">
    <source>
        <dbReference type="PROSITE" id="PS51562"/>
    </source>
</evidence>
<dbReference type="GO" id="GO:0003723">
    <property type="term" value="F:RNA binding"/>
    <property type="evidence" value="ECO:0007669"/>
    <property type="project" value="UniProtKB-KW"/>
</dbReference>
<evidence type="ECO:0000256" key="3">
    <source>
        <dbReference type="ARBA" id="ARBA00022664"/>
    </source>
</evidence>
<evidence type="ECO:0000256" key="12">
    <source>
        <dbReference type="ARBA" id="ARBA00047740"/>
    </source>
</evidence>
<evidence type="ECO:0000256" key="9">
    <source>
        <dbReference type="ARBA" id="ARBA00023042"/>
    </source>
</evidence>
<feature type="compositionally biased region" description="Basic and acidic residues" evidence="13">
    <location>
        <begin position="907"/>
        <end position="917"/>
    </location>
</feature>
<dbReference type="Gene3D" id="3.30.470.30">
    <property type="entry name" value="DNA ligase/mRNA capping enzyme"/>
    <property type="match status" value="1"/>
</dbReference>
<dbReference type="GO" id="GO:0004482">
    <property type="term" value="F:mRNA 5'-cap (guanine-N7-)-methyltransferase activity"/>
    <property type="evidence" value="ECO:0007669"/>
    <property type="project" value="UniProtKB-EC"/>
</dbReference>
<feature type="region of interest" description="Disordered" evidence="13">
    <location>
        <begin position="899"/>
        <end position="929"/>
    </location>
</feature>
<gene>
    <name evidence="15" type="ORF">TSOC_000469</name>
</gene>
<dbReference type="Gene3D" id="3.40.50.150">
    <property type="entry name" value="Vaccinia Virus protein VP39"/>
    <property type="match status" value="1"/>
</dbReference>
<evidence type="ECO:0000256" key="5">
    <source>
        <dbReference type="ARBA" id="ARBA00022691"/>
    </source>
</evidence>
<dbReference type="InterPro" id="IPR029063">
    <property type="entry name" value="SAM-dependent_MTases_sf"/>
</dbReference>
<dbReference type="PANTHER" id="PTHR12189:SF2">
    <property type="entry name" value="MRNA CAP GUANINE-N7 METHYLTRANSFERASE"/>
    <property type="match status" value="1"/>
</dbReference>
<keyword evidence="2" id="KW-0489">Methyltransferase</keyword>
<accession>A0A2J8AJA9</accession>
<dbReference type="SUPFAM" id="SSF55154">
    <property type="entry name" value="CYTH-like phosphatases"/>
    <property type="match status" value="1"/>
</dbReference>
<evidence type="ECO:0000256" key="2">
    <source>
        <dbReference type="ARBA" id="ARBA00022603"/>
    </source>
</evidence>
<evidence type="ECO:0000313" key="16">
    <source>
        <dbReference type="Proteomes" id="UP000236333"/>
    </source>
</evidence>
<evidence type="ECO:0000256" key="11">
    <source>
        <dbReference type="ARBA" id="ARBA00044712"/>
    </source>
</evidence>
<keyword evidence="5" id="KW-0949">S-adenosyl-L-methionine</keyword>
<dbReference type="InterPro" id="IPR037009">
    <property type="entry name" value="mRNA_triPase_Cet1_sf"/>
</dbReference>
<evidence type="ECO:0000256" key="1">
    <source>
        <dbReference type="ARBA" id="ARBA00005129"/>
    </source>
</evidence>
<dbReference type="GO" id="GO:0005524">
    <property type="term" value="F:ATP binding"/>
    <property type="evidence" value="ECO:0007669"/>
    <property type="project" value="InterPro"/>
</dbReference>
<dbReference type="SUPFAM" id="SSF50249">
    <property type="entry name" value="Nucleic acid-binding proteins"/>
    <property type="match status" value="1"/>
</dbReference>
<evidence type="ECO:0000256" key="8">
    <source>
        <dbReference type="ARBA" id="ARBA00022884"/>
    </source>
</evidence>
<keyword evidence="7" id="KW-0378">Hydrolase</keyword>
<dbReference type="PROSITE" id="PS51562">
    <property type="entry name" value="RNA_CAP0_MT"/>
    <property type="match status" value="1"/>
</dbReference>
<dbReference type="PANTHER" id="PTHR12189">
    <property type="entry name" value="MRNA GUANINE-7- METHYLTRANSFERASE"/>
    <property type="match status" value="1"/>
</dbReference>
<dbReference type="GO" id="GO:0004484">
    <property type="term" value="F:mRNA guanylyltransferase activity"/>
    <property type="evidence" value="ECO:0007669"/>
    <property type="project" value="InterPro"/>
</dbReference>
<dbReference type="GO" id="GO:0005634">
    <property type="term" value="C:nucleus"/>
    <property type="evidence" value="ECO:0007669"/>
    <property type="project" value="TreeGrafter"/>
</dbReference>
<dbReference type="Proteomes" id="UP000236333">
    <property type="component" value="Unassembled WGS sequence"/>
</dbReference>
<dbReference type="Pfam" id="PF03291">
    <property type="entry name" value="mRNA_G-N7_MeTrfase"/>
    <property type="match status" value="2"/>
</dbReference>
<protein>
    <submittedName>
        <fullName evidence="15">Putative mRNA-capping enzyme</fullName>
    </submittedName>
</protein>
<comment type="catalytic activity">
    <reaction evidence="11">
        <text>a 5'-end (5'-triphosphoguanosine)-ribonucleoside in mRNA + S-adenosyl-L-methionine = a 5'-end (N(7)-methyl 5'-triphosphoguanosine)-ribonucleoside in mRNA + S-adenosyl-L-homocysteine</text>
        <dbReference type="Rhea" id="RHEA:67008"/>
        <dbReference type="Rhea" id="RHEA-COMP:17166"/>
        <dbReference type="Rhea" id="RHEA-COMP:17167"/>
        <dbReference type="ChEBI" id="CHEBI:57856"/>
        <dbReference type="ChEBI" id="CHEBI:59789"/>
        <dbReference type="ChEBI" id="CHEBI:156461"/>
        <dbReference type="ChEBI" id="CHEBI:167617"/>
        <dbReference type="EC" id="2.1.1.56"/>
    </reaction>
</comment>